<gene>
    <name evidence="1" type="ORF">JTBM06_V1_520007</name>
</gene>
<proteinExistence type="predicted"/>
<name>A0A7D9D2R8_9GAMM</name>
<accession>A0A7D9D2R8</accession>
<sequence>MTDESSALGQPYEIVSVQRAEPPPGAEGRYWYRYVIAFEGTNNIRGCRQGGLKAVTRAVEEIVAQLNERQLANVSKPRRVHLVLKKNPRKANSGFWNIG</sequence>
<organism evidence="1">
    <name type="scientific">uncultured Woeseiaceae bacterium</name>
    <dbReference type="NCBI Taxonomy" id="1983305"/>
    <lineage>
        <taxon>Bacteria</taxon>
        <taxon>Pseudomonadati</taxon>
        <taxon>Pseudomonadota</taxon>
        <taxon>Gammaproteobacteria</taxon>
        <taxon>Woeseiales</taxon>
        <taxon>Woeseiaceae</taxon>
        <taxon>environmental samples</taxon>
    </lineage>
</organism>
<protein>
    <submittedName>
        <fullName evidence="1">Uncharacterized protein</fullName>
    </submittedName>
</protein>
<reference evidence="1" key="1">
    <citation type="submission" date="2019-07" db="EMBL/GenBank/DDBJ databases">
        <authorList>
            <person name="Weber M."/>
            <person name="Kostadinov I."/>
            <person name="Kostadinov D I."/>
        </authorList>
    </citation>
    <scope>NUCLEOTIDE SEQUENCE</scope>
    <source>
        <strain evidence="1">Gfbio:sag-sample-m06:053724c1-46a9-4a36-b237-ea2bf867836b</strain>
    </source>
</reference>
<dbReference type="AlphaFoldDB" id="A0A7D9D2R8"/>
<dbReference type="EMBL" id="LR633967">
    <property type="protein sequence ID" value="VUX56284.1"/>
    <property type="molecule type" value="Genomic_DNA"/>
</dbReference>
<evidence type="ECO:0000313" key="1">
    <source>
        <dbReference type="EMBL" id="VUX56284.1"/>
    </source>
</evidence>